<reference evidence="12" key="1">
    <citation type="submission" date="2017-12" db="EMBL/GenBank/DDBJ databases">
        <title>Genome sequencing and analysis.</title>
        <authorList>
            <person name="Huang Y.-T."/>
        </authorList>
    </citation>
    <scope>NUCLEOTIDE SEQUENCE</scope>
    <source>
        <strain evidence="12">VGH116</strain>
    </source>
</reference>
<dbReference type="PROSITE" id="PS00143">
    <property type="entry name" value="INSULINASE"/>
    <property type="match status" value="1"/>
</dbReference>
<evidence type="ECO:0000256" key="3">
    <source>
        <dbReference type="ARBA" id="ARBA00022670"/>
    </source>
</evidence>
<evidence type="ECO:0000256" key="4">
    <source>
        <dbReference type="ARBA" id="ARBA00022723"/>
    </source>
</evidence>
<dbReference type="InterPro" id="IPR001431">
    <property type="entry name" value="Pept_M16_Zn_BS"/>
</dbReference>
<dbReference type="Pfam" id="PF05193">
    <property type="entry name" value="Peptidase_M16_C"/>
    <property type="match status" value="2"/>
</dbReference>
<dbReference type="InterPro" id="IPR011765">
    <property type="entry name" value="Pept_M16_N"/>
</dbReference>
<evidence type="ECO:0000256" key="9">
    <source>
        <dbReference type="SAM" id="SignalP"/>
    </source>
</evidence>
<dbReference type="SUPFAM" id="SSF63411">
    <property type="entry name" value="LuxS/MPP-like metallohydrolase"/>
    <property type="match status" value="4"/>
</dbReference>
<dbReference type="GO" id="GO:0006508">
    <property type="term" value="P:proteolysis"/>
    <property type="evidence" value="ECO:0007669"/>
    <property type="project" value="UniProtKB-KW"/>
</dbReference>
<dbReference type="GO" id="GO:0046872">
    <property type="term" value="F:metal ion binding"/>
    <property type="evidence" value="ECO:0007669"/>
    <property type="project" value="UniProtKB-KW"/>
</dbReference>
<evidence type="ECO:0000256" key="2">
    <source>
        <dbReference type="ARBA" id="ARBA00007261"/>
    </source>
</evidence>
<evidence type="ECO:0000313" key="13">
    <source>
        <dbReference type="Proteomes" id="UP000650477"/>
    </source>
</evidence>
<name>A0A8I0PZD5_MORMO</name>
<dbReference type="GO" id="GO:0004222">
    <property type="term" value="F:metalloendopeptidase activity"/>
    <property type="evidence" value="ECO:0007669"/>
    <property type="project" value="InterPro"/>
</dbReference>
<feature type="domain" description="Peptidase M16 N-terminal" evidence="10">
    <location>
        <begin position="51"/>
        <end position="173"/>
    </location>
</feature>
<keyword evidence="7" id="KW-0482">Metalloprotease</keyword>
<dbReference type="PROSITE" id="PS51257">
    <property type="entry name" value="PROKAR_LIPOPROTEIN"/>
    <property type="match status" value="1"/>
</dbReference>
<evidence type="ECO:0000313" key="12">
    <source>
        <dbReference type="EMBL" id="MBE8611419.1"/>
    </source>
</evidence>
<comment type="similarity">
    <text evidence="2 8">Belongs to the peptidase M16 family.</text>
</comment>
<dbReference type="InterPro" id="IPR050626">
    <property type="entry name" value="Peptidase_M16"/>
</dbReference>
<protein>
    <submittedName>
        <fullName evidence="12">Insulinase family protein</fullName>
    </submittedName>
</protein>
<evidence type="ECO:0000259" key="11">
    <source>
        <dbReference type="Pfam" id="PF05193"/>
    </source>
</evidence>
<evidence type="ECO:0000256" key="7">
    <source>
        <dbReference type="ARBA" id="ARBA00023049"/>
    </source>
</evidence>
<dbReference type="Gene3D" id="3.30.830.10">
    <property type="entry name" value="Metalloenzyme, LuxS/M16 peptidase-like"/>
    <property type="match status" value="4"/>
</dbReference>
<evidence type="ECO:0000256" key="5">
    <source>
        <dbReference type="ARBA" id="ARBA00022801"/>
    </source>
</evidence>
<keyword evidence="5" id="KW-0378">Hydrolase</keyword>
<dbReference type="InterPro" id="IPR011249">
    <property type="entry name" value="Metalloenz_LuxS/M16"/>
</dbReference>
<feature type="domain" description="Peptidase M16 C-terminal" evidence="11">
    <location>
        <begin position="210"/>
        <end position="391"/>
    </location>
</feature>
<keyword evidence="3" id="KW-0645">Protease</keyword>
<keyword evidence="9" id="KW-0732">Signal</keyword>
<feature type="chain" id="PRO_5034604949" evidence="9">
    <location>
        <begin position="19"/>
        <end position="932"/>
    </location>
</feature>
<accession>A0A8I0PZD5</accession>
<evidence type="ECO:0000259" key="10">
    <source>
        <dbReference type="Pfam" id="PF00675"/>
    </source>
</evidence>
<keyword evidence="4" id="KW-0479">Metal-binding</keyword>
<proteinExistence type="inferred from homology"/>
<evidence type="ECO:0000256" key="6">
    <source>
        <dbReference type="ARBA" id="ARBA00022833"/>
    </source>
</evidence>
<dbReference type="InterPro" id="IPR007863">
    <property type="entry name" value="Peptidase_M16_C"/>
</dbReference>
<dbReference type="AlphaFoldDB" id="A0A8I0PZD5"/>
<evidence type="ECO:0000256" key="8">
    <source>
        <dbReference type="RuleBase" id="RU004447"/>
    </source>
</evidence>
<dbReference type="Pfam" id="PF00675">
    <property type="entry name" value="Peptidase_M16"/>
    <property type="match status" value="1"/>
</dbReference>
<evidence type="ECO:0000256" key="1">
    <source>
        <dbReference type="ARBA" id="ARBA00001947"/>
    </source>
</evidence>
<dbReference type="PANTHER" id="PTHR43690:SF17">
    <property type="entry name" value="PROTEIN YHJJ"/>
    <property type="match status" value="1"/>
</dbReference>
<comment type="cofactor">
    <cofactor evidence="1">
        <name>Zn(2+)</name>
        <dbReference type="ChEBI" id="CHEBI:29105"/>
    </cofactor>
</comment>
<comment type="caution">
    <text evidence="12">The sequence shown here is derived from an EMBL/GenBank/DDBJ whole genome shotgun (WGS) entry which is preliminary data.</text>
</comment>
<gene>
    <name evidence="12" type="ORF">CYG68_03170</name>
</gene>
<sequence length="932" mass="106326">MKRILLITGMLFILSACSGQQTQVNDLLKMKTLRYDPAIETGTLNNGFRYFLAENSTPEKKVYIRLVVNAGSMNEDDDQRGVAHIVEHMAFNGTTHFPGNKLIRDLEKAGLKFGIDINAFTDFENTVYTLNLPDNDPVKINLALDIVADWAGRVTINQADLDAERGVVLEEWRARLGAMLRLGDKKSAIEMAGSRYALRDPIGDAETIQNVSRKRVADFYYRWYRPDNMSLVVAGDINKQHILSLLKTKLTMLPVRTDPPEMIDYSVPLPEHWRTAFVHEDEIRTPAVEISFFSPYQEDYSLARYKDDLVNQIMTRLINIRLQHLEKENDEFISTANYYSSATGRETIQSVFSLQLSDEKYDEATLSIFNFLATVEQQGFTQAELDEELERLTRLNEKQKDKTIYSIDLAADMMTAAASHQLLAGQNDKFLLNRYYLKNITLADVNSAFHTMTAVKSRLVMITHPEKIQPQAMDAAALEKNWIESHRLPQKKWDPAAEQITELPDINVTAGSVKLIRTAEEYNIREYQLSNGSRLIYQYNNDNPGKVFFKALTPGGLRSVPDDDYHALRIAVSLTDETGFGRYPLSALQAVFNKSPVVMSTLLDEHQQGFSGWAETDNLEKILTLFHLKLNESRVTEKVWRKYKSEMDKQLAENNKDSQHLFMQKISSLRYPGKHTIYDATQQDLDVLSAEKLTQLYERYISNKTDFTYFITGDIQPRDAEKIAGKYLASVGVKKDGREPVAIEAGTPETPLIVRGLQEPRAEVEIYLVRKNGWRPDNAYYLEIGGEVIQEKLREKLREEASGVYSVTAWFWHNPSEIQDEGRIMFTCAPERVDELVALSERVLTEFEHNGIDRQVFRNKIVQSRNILERTHNSVTGILEDIERSYMLTGGPLLIGASLRANEKASPEETEMVLQDFLRHAGKFHAVLLPAE</sequence>
<feature type="domain" description="Peptidase M16 C-terminal" evidence="11">
    <location>
        <begin position="688"/>
        <end position="857"/>
    </location>
</feature>
<organism evidence="12 13">
    <name type="scientific">Morganella morganii</name>
    <name type="common">Proteus morganii</name>
    <dbReference type="NCBI Taxonomy" id="582"/>
    <lineage>
        <taxon>Bacteria</taxon>
        <taxon>Pseudomonadati</taxon>
        <taxon>Pseudomonadota</taxon>
        <taxon>Gammaproteobacteria</taxon>
        <taxon>Enterobacterales</taxon>
        <taxon>Morganellaceae</taxon>
        <taxon>Morganella</taxon>
    </lineage>
</organism>
<feature type="signal peptide" evidence="9">
    <location>
        <begin position="1"/>
        <end position="18"/>
    </location>
</feature>
<keyword evidence="6" id="KW-0862">Zinc</keyword>
<dbReference type="PANTHER" id="PTHR43690">
    <property type="entry name" value="NARDILYSIN"/>
    <property type="match status" value="1"/>
</dbReference>
<dbReference type="Proteomes" id="UP000650477">
    <property type="component" value="Unassembled WGS sequence"/>
</dbReference>
<dbReference type="EMBL" id="PKLF01000002">
    <property type="protein sequence ID" value="MBE8611419.1"/>
    <property type="molecule type" value="Genomic_DNA"/>
</dbReference>
<dbReference type="RefSeq" id="WP_087825676.1">
    <property type="nucleotide sequence ID" value="NZ_CP048275.1"/>
</dbReference>